<accession>A0A7J5ZAZ2</accession>
<comment type="caution">
    <text evidence="2">The sequence shown here is derived from an EMBL/GenBank/DDBJ whole genome shotgun (WGS) entry which is preliminary data.</text>
</comment>
<evidence type="ECO:0000256" key="1">
    <source>
        <dbReference type="SAM" id="MobiDB-lite"/>
    </source>
</evidence>
<evidence type="ECO:0000313" key="3">
    <source>
        <dbReference type="Proteomes" id="UP000518266"/>
    </source>
</evidence>
<protein>
    <submittedName>
        <fullName evidence="2">Uncharacterized protein</fullName>
    </submittedName>
</protein>
<reference evidence="2 3" key="1">
    <citation type="submission" date="2020-03" db="EMBL/GenBank/DDBJ databases">
        <title>Dissostichus mawsoni Genome sequencing and assembly.</title>
        <authorList>
            <person name="Park H."/>
        </authorList>
    </citation>
    <scope>NUCLEOTIDE SEQUENCE [LARGE SCALE GENOMIC DNA]</scope>
    <source>
        <strain evidence="2">DM0001</strain>
        <tissue evidence="2">Muscle</tissue>
    </source>
</reference>
<dbReference type="OrthoDB" id="8961879at2759"/>
<gene>
    <name evidence="2" type="ORF">F7725_021363</name>
</gene>
<name>A0A7J5ZAZ2_DISMA</name>
<proteinExistence type="predicted"/>
<dbReference type="EMBL" id="JAAKFY010000003">
    <property type="protein sequence ID" value="KAF3858964.1"/>
    <property type="molecule type" value="Genomic_DNA"/>
</dbReference>
<keyword evidence="3" id="KW-1185">Reference proteome</keyword>
<sequence length="424" mass="47657">MLYTPTTGLQSQLYRKPGVIPLPSAQSWSKFLQWIPSPSAQSWSKYLEWILPSAQSWPKYLEWIPPPSAQSWSKFLQWIPLPSAQSWPNTWKLVQIPAVDPTALSELAQILGVDSTALCSELAQIPGVDSTALCSELVQIPAVDSIALCSDPVQIPGVDSTALNHQNLIITHFLPPPLRSSPPSHVPPPLSTWTTSYLFSLNITFRNLHSIDHNHLSELLSSNLPLDATLSSPDDLLNHLNSTLLTSLNTLAPLKNKTVTFKTSSPWFTPALRKMKQRGRQFERLSKKSSLTVHYISYKLHLNAYKDALIAAKSAYLSNIFTDPSHNPRTLFSTVNKLFKPLADNLPTSTSATCSSFLQANSEWEDMRRQMEAEMREREDKNFWKRDRKQLLAENKSLQRDLSTTEADDRELKADLQNSSVISS</sequence>
<dbReference type="Proteomes" id="UP000518266">
    <property type="component" value="Unassembled WGS sequence"/>
</dbReference>
<feature type="region of interest" description="Disordered" evidence="1">
    <location>
        <begin position="395"/>
        <end position="424"/>
    </location>
</feature>
<dbReference type="AlphaFoldDB" id="A0A7J5ZAZ2"/>
<evidence type="ECO:0000313" key="2">
    <source>
        <dbReference type="EMBL" id="KAF3858964.1"/>
    </source>
</evidence>
<organism evidence="2 3">
    <name type="scientific">Dissostichus mawsoni</name>
    <name type="common">Antarctic cod</name>
    <dbReference type="NCBI Taxonomy" id="36200"/>
    <lineage>
        <taxon>Eukaryota</taxon>
        <taxon>Metazoa</taxon>
        <taxon>Chordata</taxon>
        <taxon>Craniata</taxon>
        <taxon>Vertebrata</taxon>
        <taxon>Euteleostomi</taxon>
        <taxon>Actinopterygii</taxon>
        <taxon>Neopterygii</taxon>
        <taxon>Teleostei</taxon>
        <taxon>Neoteleostei</taxon>
        <taxon>Acanthomorphata</taxon>
        <taxon>Eupercaria</taxon>
        <taxon>Perciformes</taxon>
        <taxon>Notothenioidei</taxon>
        <taxon>Nototheniidae</taxon>
        <taxon>Dissostichus</taxon>
    </lineage>
</organism>